<dbReference type="PANTHER" id="PTHR30136">
    <property type="entry name" value="HELIX-TURN-HELIX TRANSCRIPTIONAL REGULATOR, ICLR FAMILY"/>
    <property type="match status" value="1"/>
</dbReference>
<evidence type="ECO:0000313" key="6">
    <source>
        <dbReference type="EMBL" id="MBB5870298.1"/>
    </source>
</evidence>
<dbReference type="InterPro" id="IPR005471">
    <property type="entry name" value="Tscrpt_reg_IclR_N"/>
</dbReference>
<dbReference type="Gene3D" id="3.30.450.40">
    <property type="match status" value="1"/>
</dbReference>
<evidence type="ECO:0000256" key="3">
    <source>
        <dbReference type="ARBA" id="ARBA00023163"/>
    </source>
</evidence>
<name>A0A841BSB8_9ACTN</name>
<dbReference type="PROSITE" id="PS51077">
    <property type="entry name" value="HTH_ICLR"/>
    <property type="match status" value="1"/>
</dbReference>
<feature type="domain" description="IclR-ED" evidence="5">
    <location>
        <begin position="67"/>
        <end position="250"/>
    </location>
</feature>
<feature type="domain" description="HTH iclR-type" evidence="4">
    <location>
        <begin position="8"/>
        <end position="66"/>
    </location>
</feature>
<proteinExistence type="predicted"/>
<dbReference type="InterPro" id="IPR036390">
    <property type="entry name" value="WH_DNA-bd_sf"/>
</dbReference>
<evidence type="ECO:0000259" key="4">
    <source>
        <dbReference type="PROSITE" id="PS51077"/>
    </source>
</evidence>
<gene>
    <name evidence="6" type="ORF">F4553_003677</name>
</gene>
<keyword evidence="2 6" id="KW-0238">DNA-binding</keyword>
<dbReference type="EMBL" id="JACHMN010000002">
    <property type="protein sequence ID" value="MBB5870298.1"/>
    <property type="molecule type" value="Genomic_DNA"/>
</dbReference>
<organism evidence="6 7">
    <name type="scientific">Allocatelliglobosispora scoriae</name>
    <dbReference type="NCBI Taxonomy" id="643052"/>
    <lineage>
        <taxon>Bacteria</taxon>
        <taxon>Bacillati</taxon>
        <taxon>Actinomycetota</taxon>
        <taxon>Actinomycetes</taxon>
        <taxon>Micromonosporales</taxon>
        <taxon>Micromonosporaceae</taxon>
        <taxon>Allocatelliglobosispora</taxon>
    </lineage>
</organism>
<dbReference type="PROSITE" id="PS51078">
    <property type="entry name" value="ICLR_ED"/>
    <property type="match status" value="1"/>
</dbReference>
<comment type="caution">
    <text evidence="6">The sequence shown here is derived from an EMBL/GenBank/DDBJ whole genome shotgun (WGS) entry which is preliminary data.</text>
</comment>
<dbReference type="GO" id="GO:0003700">
    <property type="term" value="F:DNA-binding transcription factor activity"/>
    <property type="evidence" value="ECO:0007669"/>
    <property type="project" value="TreeGrafter"/>
</dbReference>
<accession>A0A841BSB8</accession>
<dbReference type="InterPro" id="IPR014757">
    <property type="entry name" value="Tscrpt_reg_IclR_C"/>
</dbReference>
<evidence type="ECO:0000259" key="5">
    <source>
        <dbReference type="PROSITE" id="PS51078"/>
    </source>
</evidence>
<evidence type="ECO:0000313" key="7">
    <source>
        <dbReference type="Proteomes" id="UP000587527"/>
    </source>
</evidence>
<dbReference type="InterPro" id="IPR029016">
    <property type="entry name" value="GAF-like_dom_sf"/>
</dbReference>
<keyword evidence="7" id="KW-1185">Reference proteome</keyword>
<protein>
    <submittedName>
        <fullName evidence="6">DNA-binding IclR family transcriptional regulator</fullName>
    </submittedName>
</protein>
<dbReference type="GO" id="GO:0003677">
    <property type="term" value="F:DNA binding"/>
    <property type="evidence" value="ECO:0007669"/>
    <property type="project" value="UniProtKB-KW"/>
</dbReference>
<sequence>MNSSGGSDGAVDKVLSVLDGLADHERLAEITAATGLPKSTVHRILQSLVARGYATTDGEGGYLPGPRVLALAGRVMGRLDPAKAARPALTALRDRTGFTVHLGLRSGDEVVYADKLAADRPYEMRSRVGQSLHLHSTAIGKAILAALPEEQVRAICARTGLPRLASRTITDLGALLRVLAEVRERGYAVDDEENEPGLRCVAAVVTGGQGEVVGAVSVSALALELGPEAIPGVGAQAVAAAVEISAALGGHA</sequence>
<dbReference type="Gene3D" id="1.10.10.10">
    <property type="entry name" value="Winged helix-like DNA-binding domain superfamily/Winged helix DNA-binding domain"/>
    <property type="match status" value="1"/>
</dbReference>
<dbReference type="GO" id="GO:0045892">
    <property type="term" value="P:negative regulation of DNA-templated transcription"/>
    <property type="evidence" value="ECO:0007669"/>
    <property type="project" value="TreeGrafter"/>
</dbReference>
<dbReference type="Pfam" id="PF09339">
    <property type="entry name" value="HTH_IclR"/>
    <property type="match status" value="1"/>
</dbReference>
<dbReference type="InterPro" id="IPR036388">
    <property type="entry name" value="WH-like_DNA-bd_sf"/>
</dbReference>
<dbReference type="RefSeq" id="WP_184837596.1">
    <property type="nucleotide sequence ID" value="NZ_JACHMN010000002.1"/>
</dbReference>
<evidence type="ECO:0000256" key="2">
    <source>
        <dbReference type="ARBA" id="ARBA00023125"/>
    </source>
</evidence>
<keyword evidence="3" id="KW-0804">Transcription</keyword>
<dbReference type="PANTHER" id="PTHR30136:SF24">
    <property type="entry name" value="HTH-TYPE TRANSCRIPTIONAL REPRESSOR ALLR"/>
    <property type="match status" value="1"/>
</dbReference>
<dbReference type="SUPFAM" id="SSF46785">
    <property type="entry name" value="Winged helix' DNA-binding domain"/>
    <property type="match status" value="1"/>
</dbReference>
<dbReference type="InterPro" id="IPR050707">
    <property type="entry name" value="HTH_MetabolicPath_Reg"/>
</dbReference>
<reference evidence="6 7" key="1">
    <citation type="submission" date="2020-08" db="EMBL/GenBank/DDBJ databases">
        <title>Sequencing the genomes of 1000 actinobacteria strains.</title>
        <authorList>
            <person name="Klenk H.-P."/>
        </authorList>
    </citation>
    <scope>NUCLEOTIDE SEQUENCE [LARGE SCALE GENOMIC DNA]</scope>
    <source>
        <strain evidence="6 7">DSM 45362</strain>
    </source>
</reference>
<dbReference type="SUPFAM" id="SSF55781">
    <property type="entry name" value="GAF domain-like"/>
    <property type="match status" value="1"/>
</dbReference>
<dbReference type="SMART" id="SM00346">
    <property type="entry name" value="HTH_ICLR"/>
    <property type="match status" value="1"/>
</dbReference>
<evidence type="ECO:0000256" key="1">
    <source>
        <dbReference type="ARBA" id="ARBA00023015"/>
    </source>
</evidence>
<dbReference type="Pfam" id="PF01614">
    <property type="entry name" value="IclR_C"/>
    <property type="match status" value="1"/>
</dbReference>
<dbReference type="AlphaFoldDB" id="A0A841BSB8"/>
<keyword evidence="1" id="KW-0805">Transcription regulation</keyword>
<dbReference type="Proteomes" id="UP000587527">
    <property type="component" value="Unassembled WGS sequence"/>
</dbReference>